<evidence type="ECO:0000313" key="1">
    <source>
        <dbReference type="EMBL" id="CAF4569096.1"/>
    </source>
</evidence>
<feature type="non-terminal residue" evidence="1">
    <location>
        <position position="1"/>
    </location>
</feature>
<dbReference type="AlphaFoldDB" id="A0A820ZY09"/>
<dbReference type="Proteomes" id="UP000663866">
    <property type="component" value="Unassembled WGS sequence"/>
</dbReference>
<protein>
    <submittedName>
        <fullName evidence="1">Uncharacterized protein</fullName>
    </submittedName>
</protein>
<sequence length="34" mass="3965">RVRTPEEKRKNPFFINLLKLTVPSEALASTRVPR</sequence>
<proteinExistence type="predicted"/>
<gene>
    <name evidence="1" type="ORF">OVN521_LOCUS43966</name>
</gene>
<comment type="caution">
    <text evidence="1">The sequence shown here is derived from an EMBL/GenBank/DDBJ whole genome shotgun (WGS) entry which is preliminary data.</text>
</comment>
<evidence type="ECO:0000313" key="2">
    <source>
        <dbReference type="Proteomes" id="UP000663866"/>
    </source>
</evidence>
<name>A0A820ZY09_9BILA</name>
<dbReference type="EMBL" id="CAJOBG010064920">
    <property type="protein sequence ID" value="CAF4569096.1"/>
    <property type="molecule type" value="Genomic_DNA"/>
</dbReference>
<reference evidence="1" key="1">
    <citation type="submission" date="2021-02" db="EMBL/GenBank/DDBJ databases">
        <authorList>
            <person name="Nowell W R."/>
        </authorList>
    </citation>
    <scope>NUCLEOTIDE SEQUENCE</scope>
</reference>
<keyword evidence="2" id="KW-1185">Reference proteome</keyword>
<accession>A0A820ZY09</accession>
<organism evidence="1 2">
    <name type="scientific">Rotaria magnacalcarata</name>
    <dbReference type="NCBI Taxonomy" id="392030"/>
    <lineage>
        <taxon>Eukaryota</taxon>
        <taxon>Metazoa</taxon>
        <taxon>Spiralia</taxon>
        <taxon>Gnathifera</taxon>
        <taxon>Rotifera</taxon>
        <taxon>Eurotatoria</taxon>
        <taxon>Bdelloidea</taxon>
        <taxon>Philodinida</taxon>
        <taxon>Philodinidae</taxon>
        <taxon>Rotaria</taxon>
    </lineage>
</organism>